<comment type="caution">
    <text evidence="1">The sequence shown here is derived from an EMBL/GenBank/DDBJ whole genome shotgun (WGS) entry which is preliminary data.</text>
</comment>
<keyword evidence="2" id="KW-1185">Reference proteome</keyword>
<accession>A0ACC3BHX0</accession>
<dbReference type="Proteomes" id="UP000798662">
    <property type="component" value="Chromosome 1"/>
</dbReference>
<organism evidence="1 2">
    <name type="scientific">Pyropia yezoensis</name>
    <name type="common">Susabi-nori</name>
    <name type="synonym">Porphyra yezoensis</name>
    <dbReference type="NCBI Taxonomy" id="2788"/>
    <lineage>
        <taxon>Eukaryota</taxon>
        <taxon>Rhodophyta</taxon>
        <taxon>Bangiophyceae</taxon>
        <taxon>Bangiales</taxon>
        <taxon>Bangiaceae</taxon>
        <taxon>Pyropia</taxon>
    </lineage>
</organism>
<protein>
    <submittedName>
        <fullName evidence="1">Uncharacterized protein</fullName>
    </submittedName>
</protein>
<dbReference type="EMBL" id="CM020618">
    <property type="protein sequence ID" value="KAK1857475.1"/>
    <property type="molecule type" value="Genomic_DNA"/>
</dbReference>
<gene>
    <name evidence="1" type="ORF">I4F81_000092</name>
</gene>
<evidence type="ECO:0000313" key="2">
    <source>
        <dbReference type="Proteomes" id="UP000798662"/>
    </source>
</evidence>
<evidence type="ECO:0000313" key="1">
    <source>
        <dbReference type="EMBL" id="KAK1857475.1"/>
    </source>
</evidence>
<sequence length="515" mass="52004">MTGAQERRSTPACVAVPPYATARQRVDAVGGNTLLLRWVVEGGTSTAVALAVAGAPGAEVVSAATVSLGVLPLVCPRRLLDAVPDVAAVLVRAAHRLTEPTVEINEAVVGLLTCLLIALKMVGLVDPPTLRRLPGVAGTLASVYATLPSGGAAGRGAAGAATTLHEVFKILAAAPEALAASPGGLALLVKWARQTGTPHQQWLADTAVAISLFVGVYHLLAAGAGVDGAPTTLPSTLRRAGATWAHVAITHPSRKAAAAGRLLALLATHGAGMVGEVLADAPWAGDFPNPALSIFGDDANGHCWACGAPRRADAPPDTAGDSLGPSLRSCAGCRVAAYCSAACATAGWRTAGGGHKAACRRWAAYRRVTVPELVAARAASPTRGGGVSTRAALFPITSIRHGGFSGPPGSWPWHSGAAVRIEEAGLHLADMVVIADPGSLSIAMVPAPEYVHWPSAVAAAALAAPLAAHGGRVLRVIMREHPPTVRGYGFSMDGGSIQLCPCAENGCTSGNGDDA</sequence>
<name>A0ACC3BHX0_PYRYE</name>
<reference evidence="1" key="1">
    <citation type="submission" date="2019-11" db="EMBL/GenBank/DDBJ databases">
        <title>Nori genome reveals adaptations in red seaweeds to the harsh intertidal environment.</title>
        <authorList>
            <person name="Wang D."/>
            <person name="Mao Y."/>
        </authorList>
    </citation>
    <scope>NUCLEOTIDE SEQUENCE</scope>
    <source>
        <tissue evidence="1">Gametophyte</tissue>
    </source>
</reference>
<proteinExistence type="predicted"/>